<name>A0A0H2REM7_9AGAM</name>
<dbReference type="Gene3D" id="2.40.70.10">
    <property type="entry name" value="Acid Proteases"/>
    <property type="match status" value="1"/>
</dbReference>
<accession>A0A0H2REM7</accession>
<dbReference type="InterPro" id="IPR021109">
    <property type="entry name" value="Peptidase_aspartic_dom_sf"/>
</dbReference>
<dbReference type="EMBL" id="KQ086030">
    <property type="protein sequence ID" value="KLO10284.1"/>
    <property type="molecule type" value="Genomic_DNA"/>
</dbReference>
<dbReference type="InParanoid" id="A0A0H2REM7"/>
<dbReference type="STRING" id="27342.A0A0H2REM7"/>
<gene>
    <name evidence="1" type="ORF">SCHPADRAFT_802838</name>
</gene>
<evidence type="ECO:0008006" key="3">
    <source>
        <dbReference type="Google" id="ProtNLM"/>
    </source>
</evidence>
<feature type="non-terminal residue" evidence="1">
    <location>
        <position position="145"/>
    </location>
</feature>
<dbReference type="CDD" id="cd00303">
    <property type="entry name" value="retropepsin_like"/>
    <property type="match status" value="1"/>
</dbReference>
<dbReference type="Pfam" id="PF08284">
    <property type="entry name" value="RVP_2"/>
    <property type="match status" value="1"/>
</dbReference>
<proteinExistence type="predicted"/>
<dbReference type="AlphaFoldDB" id="A0A0H2REM7"/>
<dbReference type="OrthoDB" id="2799149at2759"/>
<dbReference type="SUPFAM" id="SSF50630">
    <property type="entry name" value="Acid proteases"/>
    <property type="match status" value="1"/>
</dbReference>
<dbReference type="Proteomes" id="UP000053477">
    <property type="component" value="Unassembled WGS sequence"/>
</dbReference>
<reference evidence="1 2" key="1">
    <citation type="submission" date="2015-04" db="EMBL/GenBank/DDBJ databases">
        <title>Complete genome sequence of Schizopora paradoxa KUC8140, a cosmopolitan wood degrader in East Asia.</title>
        <authorList>
            <consortium name="DOE Joint Genome Institute"/>
            <person name="Min B."/>
            <person name="Park H."/>
            <person name="Jang Y."/>
            <person name="Kim J.-J."/>
            <person name="Kim K.H."/>
            <person name="Pangilinan J."/>
            <person name="Lipzen A."/>
            <person name="Riley R."/>
            <person name="Grigoriev I.V."/>
            <person name="Spatafora J.W."/>
            <person name="Choi I.-G."/>
        </authorList>
    </citation>
    <scope>NUCLEOTIDE SEQUENCE [LARGE SCALE GENOMIC DNA]</scope>
    <source>
        <strain evidence="1 2">KUC8140</strain>
    </source>
</reference>
<keyword evidence="2" id="KW-1185">Reference proteome</keyword>
<evidence type="ECO:0000313" key="1">
    <source>
        <dbReference type="EMBL" id="KLO10284.1"/>
    </source>
</evidence>
<protein>
    <recommendedName>
        <fullName evidence="3">Aspartic peptidase DDI1-type domain-containing protein</fullName>
    </recommendedName>
</protein>
<feature type="non-terminal residue" evidence="1">
    <location>
        <position position="1"/>
    </location>
</feature>
<organism evidence="1 2">
    <name type="scientific">Schizopora paradoxa</name>
    <dbReference type="NCBI Taxonomy" id="27342"/>
    <lineage>
        <taxon>Eukaryota</taxon>
        <taxon>Fungi</taxon>
        <taxon>Dikarya</taxon>
        <taxon>Basidiomycota</taxon>
        <taxon>Agaricomycotina</taxon>
        <taxon>Agaricomycetes</taxon>
        <taxon>Hymenochaetales</taxon>
        <taxon>Schizoporaceae</taxon>
        <taxon>Schizopora</taxon>
    </lineage>
</organism>
<evidence type="ECO:0000313" key="2">
    <source>
        <dbReference type="Proteomes" id="UP000053477"/>
    </source>
</evidence>
<sequence length="145" mass="16198">IQPNRQPLEHHVLMTMFEVNDHKAYTLLDSGSNTDAISFEFAAAHNIPVFDLEQPMVLQLGVKHSRAMITRGARVKIVGPAGRVINHYVDVVNIGGYDMVIGIPFMKKYNVMLDIGGRAYLMQGKRVPCLDPVRDRPPKTAMKGK</sequence>